<dbReference type="Proteomes" id="UP001054252">
    <property type="component" value="Unassembled WGS sequence"/>
</dbReference>
<evidence type="ECO:0000313" key="3">
    <source>
        <dbReference type="Proteomes" id="UP001054252"/>
    </source>
</evidence>
<sequence>MGCCISTGGAASDGKAQQFPSVGESFYQKPALENRAPPPSFEEETVKEVLSEVPKPKPPLTVPGEEENKRPQEQKPVVEKIPEEECISFNRMVLKSPTSTNRSAAIEDSVSEDVSEICSLSESISTTTITDRRDEEEEVRQRVYRSPGRLAPRTRNSAPRRDRVVGRSPTKRPNQSPGRRNGVITGGSVRMVQSREPGQATARRGSRPSPTRRDPSESSERRSRSPAVNRSAVGRSPSAKRAIRSPGRVRTEPVKIGNSQKVEENSNLEGKWPSSHDNSTPNSTANESLENPLVSLECFIFL</sequence>
<evidence type="ECO:0008006" key="4">
    <source>
        <dbReference type="Google" id="ProtNLM"/>
    </source>
</evidence>
<name>A0AAV5K141_9ROSI</name>
<feature type="compositionally biased region" description="Low complexity" evidence="1">
    <location>
        <begin position="120"/>
        <end position="129"/>
    </location>
</feature>
<evidence type="ECO:0000313" key="2">
    <source>
        <dbReference type="EMBL" id="GKV18621.1"/>
    </source>
</evidence>
<comment type="caution">
    <text evidence="2">The sequence shown here is derived from an EMBL/GenBank/DDBJ whole genome shotgun (WGS) entry which is preliminary data.</text>
</comment>
<feature type="compositionally biased region" description="Polar residues" evidence="1">
    <location>
        <begin position="275"/>
        <end position="289"/>
    </location>
</feature>
<evidence type="ECO:0000256" key="1">
    <source>
        <dbReference type="SAM" id="MobiDB-lite"/>
    </source>
</evidence>
<dbReference type="AlphaFoldDB" id="A0AAV5K141"/>
<dbReference type="PANTHER" id="PTHR33871">
    <property type="entry name" value="OS05G0503100 PROTEIN-RELATED"/>
    <property type="match status" value="1"/>
</dbReference>
<protein>
    <recommendedName>
        <fullName evidence="4">Serine/arginine repetitive matrix protein 1-like</fullName>
    </recommendedName>
</protein>
<dbReference type="EMBL" id="BPVZ01000051">
    <property type="protein sequence ID" value="GKV18621.1"/>
    <property type="molecule type" value="Genomic_DNA"/>
</dbReference>
<proteinExistence type="predicted"/>
<reference evidence="2 3" key="1">
    <citation type="journal article" date="2021" name="Commun. Biol.">
        <title>The genome of Shorea leprosula (Dipterocarpaceae) highlights the ecological relevance of drought in aseasonal tropical rainforests.</title>
        <authorList>
            <person name="Ng K.K.S."/>
            <person name="Kobayashi M.J."/>
            <person name="Fawcett J.A."/>
            <person name="Hatakeyama M."/>
            <person name="Paape T."/>
            <person name="Ng C.H."/>
            <person name="Ang C.C."/>
            <person name="Tnah L.H."/>
            <person name="Lee C.T."/>
            <person name="Nishiyama T."/>
            <person name="Sese J."/>
            <person name="O'Brien M.J."/>
            <person name="Copetti D."/>
            <person name="Mohd Noor M.I."/>
            <person name="Ong R.C."/>
            <person name="Putra M."/>
            <person name="Sireger I.Z."/>
            <person name="Indrioko S."/>
            <person name="Kosugi Y."/>
            <person name="Izuno A."/>
            <person name="Isagi Y."/>
            <person name="Lee S.L."/>
            <person name="Shimizu K.K."/>
        </authorList>
    </citation>
    <scope>NUCLEOTIDE SEQUENCE [LARGE SCALE GENOMIC DNA]</scope>
    <source>
        <strain evidence="2">214</strain>
    </source>
</reference>
<feature type="compositionally biased region" description="Polar residues" evidence="1">
    <location>
        <begin position="257"/>
        <end position="268"/>
    </location>
</feature>
<dbReference type="PANTHER" id="PTHR33871:SF1">
    <property type="entry name" value="OS05G0503100 PROTEIN"/>
    <property type="match status" value="1"/>
</dbReference>
<organism evidence="2 3">
    <name type="scientific">Rubroshorea leprosula</name>
    <dbReference type="NCBI Taxonomy" id="152421"/>
    <lineage>
        <taxon>Eukaryota</taxon>
        <taxon>Viridiplantae</taxon>
        <taxon>Streptophyta</taxon>
        <taxon>Embryophyta</taxon>
        <taxon>Tracheophyta</taxon>
        <taxon>Spermatophyta</taxon>
        <taxon>Magnoliopsida</taxon>
        <taxon>eudicotyledons</taxon>
        <taxon>Gunneridae</taxon>
        <taxon>Pentapetalae</taxon>
        <taxon>rosids</taxon>
        <taxon>malvids</taxon>
        <taxon>Malvales</taxon>
        <taxon>Dipterocarpaceae</taxon>
        <taxon>Rubroshorea</taxon>
    </lineage>
</organism>
<keyword evidence="3" id="KW-1185">Reference proteome</keyword>
<feature type="region of interest" description="Disordered" evidence="1">
    <location>
        <begin position="120"/>
        <end position="289"/>
    </location>
</feature>
<feature type="compositionally biased region" description="Basic and acidic residues" evidence="1">
    <location>
        <begin position="211"/>
        <end position="223"/>
    </location>
</feature>
<feature type="compositionally biased region" description="Basic and acidic residues" evidence="1">
    <location>
        <begin position="66"/>
        <end position="82"/>
    </location>
</feature>
<feature type="region of interest" description="Disordered" evidence="1">
    <location>
        <begin position="1"/>
        <end position="82"/>
    </location>
</feature>
<accession>A0AAV5K141</accession>
<gene>
    <name evidence="2" type="ORF">SLEP1_g28974</name>
</gene>